<evidence type="ECO:0000313" key="3">
    <source>
        <dbReference type="EMBL" id="CEP02169.1"/>
    </source>
</evidence>
<keyword evidence="4" id="KW-1185">Reference proteome</keyword>
<feature type="compositionally biased region" description="Polar residues" evidence="1">
    <location>
        <begin position="342"/>
        <end position="361"/>
    </location>
</feature>
<organism evidence="3 4">
    <name type="scientific">Plasmodiophora brassicae</name>
    <name type="common">Clubroot disease agent</name>
    <dbReference type="NCBI Taxonomy" id="37360"/>
    <lineage>
        <taxon>Eukaryota</taxon>
        <taxon>Sar</taxon>
        <taxon>Rhizaria</taxon>
        <taxon>Endomyxa</taxon>
        <taxon>Phytomyxea</taxon>
        <taxon>Plasmodiophorida</taxon>
        <taxon>Plasmodiophoridae</taxon>
        <taxon>Plasmodiophora</taxon>
    </lineage>
</organism>
<keyword evidence="2" id="KW-0812">Transmembrane</keyword>
<sequence length="559" mass="61873">MSESDFQIQVENFLHIKMTDLQYWVFVVVPALTVLFMFLLVSRIWRNVERRDSRFCLYAMVLLITGVCVIRAFIATLNIIDQWGKFPSVVRPVISTLPTILQFFLFTILILILHASTEPLTCLADVPGFFRFHKPFILLTFCLGVSDVGLSMEGERDPSTNYFALSLIVAGSIGGICSLYFPMLSLWVTSSLGHWEAGEDTVLEKAYFAVTKSVARLGTVFSLFLLVQSGLTVLSGVSQATYSDHQVLFKYLFAACEIGVVWATMIFIWWQSHMIHKANVFPVSFHEIEGNHEDVQSGWAMQLVLGYAVTNSVCPCFPFKKDEVRPVPAYKPREAVKPDGEASNNKEGTADRTASGQNGIASGSKIDGVQAKPGPAVTSLQQASTPTNDAPHQAVAVSDIKPAVSTTWTSSPSAQTSPSGKRSISQGAKGSGKHGPKGEELRKQQLQLTLKIVKFLLQCMSASPKWQASAVANDAAEKKKVGKQVAVQVLGIWKKSGYPDPETFLTPWRKRMVSKHASLSARLKRRLAEYLLRAFLKKLRPAYRLPDREVISGPLLHEE</sequence>
<feature type="transmembrane region" description="Helical" evidence="2">
    <location>
        <begin position="162"/>
        <end position="181"/>
    </location>
</feature>
<feature type="region of interest" description="Disordered" evidence="1">
    <location>
        <begin position="330"/>
        <end position="393"/>
    </location>
</feature>
<feature type="transmembrane region" description="Helical" evidence="2">
    <location>
        <begin position="21"/>
        <end position="45"/>
    </location>
</feature>
<gene>
    <name evidence="3" type="ORF">PBRA_002434</name>
</gene>
<accession>A0A0G4J4A2</accession>
<feature type="transmembrane region" description="Helical" evidence="2">
    <location>
        <begin position="249"/>
        <end position="270"/>
    </location>
</feature>
<dbReference type="EMBL" id="CDSF01000122">
    <property type="protein sequence ID" value="CEP02169.1"/>
    <property type="molecule type" value="Genomic_DNA"/>
</dbReference>
<evidence type="ECO:0000256" key="1">
    <source>
        <dbReference type="SAM" id="MobiDB-lite"/>
    </source>
</evidence>
<feature type="transmembrane region" description="Helical" evidence="2">
    <location>
        <begin position="92"/>
        <end position="112"/>
    </location>
</feature>
<reference evidence="3 4" key="1">
    <citation type="submission" date="2015-02" db="EMBL/GenBank/DDBJ databases">
        <authorList>
            <person name="Chooi Y.-H."/>
        </authorList>
    </citation>
    <scope>NUCLEOTIDE SEQUENCE [LARGE SCALE GENOMIC DNA]</scope>
    <source>
        <strain evidence="3">E3</strain>
    </source>
</reference>
<evidence type="ECO:0000313" key="4">
    <source>
        <dbReference type="Proteomes" id="UP000039324"/>
    </source>
</evidence>
<protein>
    <submittedName>
        <fullName evidence="3">Uncharacterized protein</fullName>
    </submittedName>
</protein>
<feature type="compositionally biased region" description="Polar residues" evidence="1">
    <location>
        <begin position="406"/>
        <end position="428"/>
    </location>
</feature>
<feature type="compositionally biased region" description="Polar residues" evidence="1">
    <location>
        <begin position="378"/>
        <end position="390"/>
    </location>
</feature>
<feature type="transmembrane region" description="Helical" evidence="2">
    <location>
        <begin position="57"/>
        <end position="80"/>
    </location>
</feature>
<keyword evidence="2" id="KW-0472">Membrane</keyword>
<name>A0A0G4J4A2_PLABS</name>
<dbReference type="AlphaFoldDB" id="A0A0G4J4A2"/>
<proteinExistence type="predicted"/>
<feature type="transmembrane region" description="Helical" evidence="2">
    <location>
        <begin position="217"/>
        <end position="237"/>
    </location>
</feature>
<feature type="region of interest" description="Disordered" evidence="1">
    <location>
        <begin position="406"/>
        <end position="440"/>
    </location>
</feature>
<feature type="compositionally biased region" description="Basic and acidic residues" evidence="1">
    <location>
        <begin position="330"/>
        <end position="340"/>
    </location>
</feature>
<dbReference type="Proteomes" id="UP000039324">
    <property type="component" value="Unassembled WGS sequence"/>
</dbReference>
<evidence type="ECO:0000256" key="2">
    <source>
        <dbReference type="SAM" id="Phobius"/>
    </source>
</evidence>
<keyword evidence="2" id="KW-1133">Transmembrane helix</keyword>